<proteinExistence type="inferred from homology"/>
<keyword evidence="14" id="KW-1185">Reference proteome</keyword>
<comment type="similarity">
    <text evidence="8 9">Belongs to the TonB-dependent receptor family.</text>
</comment>
<keyword evidence="10" id="KW-0732">Signal</keyword>
<dbReference type="InterPro" id="IPR037066">
    <property type="entry name" value="Plug_dom_sf"/>
</dbReference>
<evidence type="ECO:0000259" key="11">
    <source>
        <dbReference type="Pfam" id="PF00593"/>
    </source>
</evidence>
<evidence type="ECO:0000256" key="4">
    <source>
        <dbReference type="ARBA" id="ARBA00022692"/>
    </source>
</evidence>
<comment type="subcellular location">
    <subcellularLocation>
        <location evidence="1 8">Cell outer membrane</location>
        <topology evidence="1 8">Multi-pass membrane protein</topology>
    </subcellularLocation>
</comment>
<keyword evidence="2 8" id="KW-0813">Transport</keyword>
<protein>
    <submittedName>
        <fullName evidence="13">TonB-dependent receptor</fullName>
    </submittedName>
</protein>
<dbReference type="PANTHER" id="PTHR47234:SF2">
    <property type="entry name" value="TONB-DEPENDENT RECEPTOR"/>
    <property type="match status" value="1"/>
</dbReference>
<keyword evidence="7 8" id="KW-0998">Cell outer membrane</keyword>
<sequence length="1027" mass="110312">MIHNHHRRALLLAASLFSLAASEVVLAQTSDAPETTAPDSTPQGDIIVTGTRISGAKTSQALPVTVVSEEQIAATGAVSGDELFRSIPQMGGVSFNSSRGQVSSNFARGDIGSVDLRGLGVGNTLVLINGRRVVQHPSSQASNTLAPVTTYNTNAIPVYGVQRVEVLRDGAAALYGTDAVAGVVNTILRDDISGGGLTAQYGGAEGTGMREFSGSGYLGTDFAQGRGNISMLFNYVHRSALDSTDQDFTATSDHRFFKPFLGTIFEGSNSLDDTSTSSPWGNFTTLGGVPVFQGSTRLTTAGGSFSIQPTANGGCAAVLPNDICIDDGNRATTGADRNTRWDAQAYFPISIMPKLDRANVYATGHYDLTDNLTLFGEASYYYAKTRSVQSSVFTIGSIRMTVPASNYWNPFGPVTFADGSANPNRLPGIDAPAEGLPVTITNYIFNDAGPTIVNVENKQSRFLAGLRGEALGFDWESALLYSEASVRDSQDGISATALQQSLALSTPDAYNPFNGGNPNDPMGIDSTPSSQAALDSIRVKNVRRNKSTLAQWDFRASKSDLFALPAGNVGMAFGAEARRDTQYDNRDPRVDGTLTWTDTVTGINQPSELFGVSPTPDTKGGRTVLSAYAEFAVPIVSQDMDVPLVRSLELQLAGRYEHYSDFGSIAKPKVAAAWDLFDGLRLRGSWAQGFRAPNLEQTNATLVTRGNTRTDWIRCEADLRAGRISNFNQCSQRYVATERRAGNPDLKPETSETWTAGAVVQPPFMNTSRVRTTFTVDYWQVKQKGIVGVFGGGNAMISDYLARVQGSADPNVSRRPATADDIALFAGTGIDPVGTVQYVEDKYRNLEPQTVRGIDFGFNLSVRDTGIGDFSLGINAAYLLKYFRNVSPEVQALLDARSAGQIDVDTVIPEASDQIRQGGFPKWRGSTSLTWNLGQVTMGGFVDYTSSIMDTAITVSGQNLRLDSYTTANLYVQYAFKDGAMDGARVRVGARNLTNAHPPLNSSGFGYDGALYSPVPRYWYVNVSKEF</sequence>
<feature type="chain" id="PRO_5046820030" evidence="10">
    <location>
        <begin position="28"/>
        <end position="1027"/>
    </location>
</feature>
<dbReference type="Pfam" id="PF07715">
    <property type="entry name" value="Plug"/>
    <property type="match status" value="1"/>
</dbReference>
<keyword evidence="4 8" id="KW-0812">Transmembrane</keyword>
<evidence type="ECO:0000256" key="1">
    <source>
        <dbReference type="ARBA" id="ARBA00004571"/>
    </source>
</evidence>
<evidence type="ECO:0000256" key="2">
    <source>
        <dbReference type="ARBA" id="ARBA00022448"/>
    </source>
</evidence>
<dbReference type="Gene3D" id="2.170.130.10">
    <property type="entry name" value="TonB-dependent receptor, plug domain"/>
    <property type="match status" value="1"/>
</dbReference>
<keyword evidence="13" id="KW-0675">Receptor</keyword>
<evidence type="ECO:0000313" key="14">
    <source>
        <dbReference type="Proteomes" id="UP001202281"/>
    </source>
</evidence>
<dbReference type="Proteomes" id="UP001202281">
    <property type="component" value="Unassembled WGS sequence"/>
</dbReference>
<keyword evidence="5 9" id="KW-0798">TonB box</keyword>
<dbReference type="PANTHER" id="PTHR47234">
    <property type="match status" value="1"/>
</dbReference>
<evidence type="ECO:0000259" key="12">
    <source>
        <dbReference type="Pfam" id="PF07715"/>
    </source>
</evidence>
<dbReference type="SUPFAM" id="SSF56935">
    <property type="entry name" value="Porins"/>
    <property type="match status" value="1"/>
</dbReference>
<dbReference type="Gene3D" id="2.40.170.20">
    <property type="entry name" value="TonB-dependent receptor, beta-barrel domain"/>
    <property type="match status" value="1"/>
</dbReference>
<evidence type="ECO:0000256" key="6">
    <source>
        <dbReference type="ARBA" id="ARBA00023136"/>
    </source>
</evidence>
<evidence type="ECO:0000256" key="7">
    <source>
        <dbReference type="ARBA" id="ARBA00023237"/>
    </source>
</evidence>
<evidence type="ECO:0000256" key="10">
    <source>
        <dbReference type="SAM" id="SignalP"/>
    </source>
</evidence>
<evidence type="ECO:0000256" key="9">
    <source>
        <dbReference type="RuleBase" id="RU003357"/>
    </source>
</evidence>
<dbReference type="InterPro" id="IPR036942">
    <property type="entry name" value="Beta-barrel_TonB_sf"/>
</dbReference>
<feature type="domain" description="TonB-dependent receptor-like beta-barrel" evidence="11">
    <location>
        <begin position="443"/>
        <end position="993"/>
    </location>
</feature>
<organism evidence="13 14">
    <name type="scientific">Novosphingobium beihaiensis</name>
    <dbReference type="NCBI Taxonomy" id="2930389"/>
    <lineage>
        <taxon>Bacteria</taxon>
        <taxon>Pseudomonadati</taxon>
        <taxon>Pseudomonadota</taxon>
        <taxon>Alphaproteobacteria</taxon>
        <taxon>Sphingomonadales</taxon>
        <taxon>Sphingomonadaceae</taxon>
        <taxon>Novosphingobium</taxon>
    </lineage>
</organism>
<gene>
    <name evidence="13" type="ORF">MTR66_02855</name>
</gene>
<evidence type="ECO:0000313" key="13">
    <source>
        <dbReference type="EMBL" id="MCJ2185751.1"/>
    </source>
</evidence>
<dbReference type="InterPro" id="IPR039426">
    <property type="entry name" value="TonB-dep_rcpt-like"/>
</dbReference>
<keyword evidence="3 8" id="KW-1134">Transmembrane beta strand</keyword>
<dbReference type="EMBL" id="JALHLG010000003">
    <property type="protein sequence ID" value="MCJ2185751.1"/>
    <property type="molecule type" value="Genomic_DNA"/>
</dbReference>
<feature type="domain" description="TonB-dependent receptor plug" evidence="12">
    <location>
        <begin position="59"/>
        <end position="183"/>
    </location>
</feature>
<evidence type="ECO:0000256" key="8">
    <source>
        <dbReference type="PROSITE-ProRule" id="PRU01360"/>
    </source>
</evidence>
<feature type="signal peptide" evidence="10">
    <location>
        <begin position="1"/>
        <end position="27"/>
    </location>
</feature>
<evidence type="ECO:0000256" key="3">
    <source>
        <dbReference type="ARBA" id="ARBA00022452"/>
    </source>
</evidence>
<evidence type="ECO:0000256" key="5">
    <source>
        <dbReference type="ARBA" id="ARBA00023077"/>
    </source>
</evidence>
<dbReference type="RefSeq" id="WP_243917713.1">
    <property type="nucleotide sequence ID" value="NZ_JALHLG010000003.1"/>
</dbReference>
<dbReference type="InterPro" id="IPR012910">
    <property type="entry name" value="Plug_dom"/>
</dbReference>
<keyword evidence="6 8" id="KW-0472">Membrane</keyword>
<reference evidence="13 14" key="1">
    <citation type="submission" date="2022-04" db="EMBL/GenBank/DDBJ databases">
        <title>Identification of a novel bacterium isolated from mangrove sediments.</title>
        <authorList>
            <person name="Pan X."/>
        </authorList>
    </citation>
    <scope>NUCLEOTIDE SEQUENCE [LARGE SCALE GENOMIC DNA]</scope>
    <source>
        <strain evidence="13 14">B2638</strain>
    </source>
</reference>
<dbReference type="PROSITE" id="PS52016">
    <property type="entry name" value="TONB_DEPENDENT_REC_3"/>
    <property type="match status" value="1"/>
</dbReference>
<comment type="caution">
    <text evidence="13">The sequence shown here is derived from an EMBL/GenBank/DDBJ whole genome shotgun (WGS) entry which is preliminary data.</text>
</comment>
<accession>A0ABT0BL13</accession>
<dbReference type="Pfam" id="PF00593">
    <property type="entry name" value="TonB_dep_Rec_b-barrel"/>
    <property type="match status" value="1"/>
</dbReference>
<name>A0ABT0BL13_9SPHN</name>
<dbReference type="InterPro" id="IPR000531">
    <property type="entry name" value="Beta-barrel_TonB"/>
</dbReference>